<dbReference type="EnsemblMetazoa" id="tetur26g00720.1">
    <property type="protein sequence ID" value="tetur26g00720.1"/>
    <property type="gene ID" value="tetur26g00720"/>
</dbReference>
<protein>
    <recommendedName>
        <fullName evidence="2">Brix domain-containing protein</fullName>
    </recommendedName>
</protein>
<reference evidence="3" key="2">
    <citation type="submission" date="2015-06" db="UniProtKB">
        <authorList>
            <consortium name="EnsemblMetazoa"/>
        </authorList>
    </citation>
    <scope>IDENTIFICATION</scope>
</reference>
<name>T1KXM7_TETUR</name>
<evidence type="ECO:0000259" key="2">
    <source>
        <dbReference type="PROSITE" id="PS50833"/>
    </source>
</evidence>
<dbReference type="eggNOG" id="KOG2780">
    <property type="taxonomic scope" value="Eukaryota"/>
</dbReference>
<organism evidence="3 4">
    <name type="scientific">Tetranychus urticae</name>
    <name type="common">Two-spotted spider mite</name>
    <dbReference type="NCBI Taxonomy" id="32264"/>
    <lineage>
        <taxon>Eukaryota</taxon>
        <taxon>Metazoa</taxon>
        <taxon>Ecdysozoa</taxon>
        <taxon>Arthropoda</taxon>
        <taxon>Chelicerata</taxon>
        <taxon>Arachnida</taxon>
        <taxon>Acari</taxon>
        <taxon>Acariformes</taxon>
        <taxon>Trombidiformes</taxon>
        <taxon>Prostigmata</taxon>
        <taxon>Eleutherengona</taxon>
        <taxon>Raphignathae</taxon>
        <taxon>Tetranychoidea</taxon>
        <taxon>Tetranychidae</taxon>
        <taxon>Tetranychus</taxon>
    </lineage>
</organism>
<reference evidence="4" key="1">
    <citation type="submission" date="2011-08" db="EMBL/GenBank/DDBJ databases">
        <authorList>
            <person name="Rombauts S."/>
        </authorList>
    </citation>
    <scope>NUCLEOTIDE SEQUENCE</scope>
    <source>
        <strain evidence="4">London</strain>
    </source>
</reference>
<feature type="compositionally biased region" description="Basic and acidic residues" evidence="1">
    <location>
        <begin position="11"/>
        <end position="31"/>
    </location>
</feature>
<dbReference type="GO" id="GO:0005730">
    <property type="term" value="C:nucleolus"/>
    <property type="evidence" value="ECO:0007669"/>
    <property type="project" value="TreeGrafter"/>
</dbReference>
<dbReference type="Pfam" id="PF04427">
    <property type="entry name" value="Brix"/>
    <property type="match status" value="1"/>
</dbReference>
<accession>T1KXM7</accession>
<dbReference type="InterPro" id="IPR044281">
    <property type="entry name" value="IMP4/RPF1"/>
</dbReference>
<dbReference type="GO" id="GO:0000470">
    <property type="term" value="P:maturation of LSU-rRNA"/>
    <property type="evidence" value="ECO:0007669"/>
    <property type="project" value="TreeGrafter"/>
</dbReference>
<dbReference type="KEGG" id="tut:107368338"/>
<proteinExistence type="predicted"/>
<dbReference type="GO" id="GO:0000460">
    <property type="term" value="P:maturation of 5.8S rRNA"/>
    <property type="evidence" value="ECO:0007669"/>
    <property type="project" value="TreeGrafter"/>
</dbReference>
<dbReference type="SUPFAM" id="SSF52954">
    <property type="entry name" value="Class II aaRS ABD-related"/>
    <property type="match status" value="1"/>
</dbReference>
<dbReference type="OMA" id="AWIISNK"/>
<evidence type="ECO:0000313" key="3">
    <source>
        <dbReference type="EnsemblMetazoa" id="tetur26g00720.1"/>
    </source>
</evidence>
<evidence type="ECO:0000313" key="4">
    <source>
        <dbReference type="Proteomes" id="UP000015104"/>
    </source>
</evidence>
<dbReference type="AlphaFoldDB" id="T1KXM7"/>
<dbReference type="STRING" id="32264.T1KXM7"/>
<dbReference type="SMART" id="SM00879">
    <property type="entry name" value="Brix"/>
    <property type="match status" value="1"/>
</dbReference>
<dbReference type="EMBL" id="CAEY01000696">
    <property type="status" value="NOT_ANNOTATED_CDS"/>
    <property type="molecule type" value="Genomic_DNA"/>
</dbReference>
<dbReference type="GO" id="GO:0030687">
    <property type="term" value="C:preribosome, large subunit precursor"/>
    <property type="evidence" value="ECO:0007669"/>
    <property type="project" value="TreeGrafter"/>
</dbReference>
<dbReference type="HOGENOM" id="CLU_040063_1_0_1"/>
<keyword evidence="4" id="KW-1185">Reference proteome</keyword>
<evidence type="ECO:0000256" key="1">
    <source>
        <dbReference type="SAM" id="MobiDB-lite"/>
    </source>
</evidence>
<dbReference type="PANTHER" id="PTHR22734:SF3">
    <property type="entry name" value="RIBOSOME PRODUCTION FACTOR 1"/>
    <property type="match status" value="1"/>
</dbReference>
<dbReference type="FunFam" id="3.40.50.10480:FF:000002">
    <property type="entry name" value="Ribosome production factor 1"/>
    <property type="match status" value="1"/>
</dbReference>
<sequence>MGKKVYALNKAEVEAKRKAKEERRKEREKINAPKQTPRTIESTREPDDTWVDPEDDEVKEDESLDLLSDYFARKREPKVLITTADNPHTKTIKFCRELKQSLETAEFRWRNRMPVKQMVKAASKRNFSHIIIINEDHRKPNGLLLIHLPKGPTCFFRLSSVKFCEQIKNRAKITKHKPEVIMNNFNTRIGHTVGRVLTSLFHFDPEFHGRRVVTFHNQRDYIFFRHHRYQFKNGQKVALQEIGPRFTLRLKWVQAGTFDTKYGEYEWVLKRHEMETSRRRFFL</sequence>
<dbReference type="GO" id="GO:0042134">
    <property type="term" value="F:rRNA primary transcript binding"/>
    <property type="evidence" value="ECO:0007669"/>
    <property type="project" value="InterPro"/>
</dbReference>
<dbReference type="Gene3D" id="3.40.50.10480">
    <property type="entry name" value="Probable brix-domain ribosomal biogenesis protein"/>
    <property type="match status" value="1"/>
</dbReference>
<dbReference type="PROSITE" id="PS50833">
    <property type="entry name" value="BRIX"/>
    <property type="match status" value="1"/>
</dbReference>
<dbReference type="PANTHER" id="PTHR22734">
    <property type="entry name" value="U3 SMALL NUCLEOLAR RIBONUCLEOPROTEIN PROTEIN IMP4"/>
    <property type="match status" value="1"/>
</dbReference>
<dbReference type="InterPro" id="IPR007109">
    <property type="entry name" value="Brix"/>
</dbReference>
<feature type="compositionally biased region" description="Acidic residues" evidence="1">
    <location>
        <begin position="48"/>
        <end position="57"/>
    </location>
</feature>
<dbReference type="OrthoDB" id="264354at2759"/>
<feature type="region of interest" description="Disordered" evidence="1">
    <location>
        <begin position="1"/>
        <end position="57"/>
    </location>
</feature>
<feature type="domain" description="Brix" evidence="2">
    <location>
        <begin position="77"/>
        <end position="259"/>
    </location>
</feature>
<gene>
    <name evidence="3" type="primary">107368338</name>
</gene>
<dbReference type="Proteomes" id="UP000015104">
    <property type="component" value="Unassembled WGS sequence"/>
</dbReference>